<feature type="compositionally biased region" description="Basic and acidic residues" evidence="1">
    <location>
        <begin position="1"/>
        <end position="10"/>
    </location>
</feature>
<proteinExistence type="predicted"/>
<protein>
    <submittedName>
        <fullName evidence="2">Uncharacterized protein</fullName>
    </submittedName>
</protein>
<dbReference type="EMBL" id="BLWD01000001">
    <property type="protein sequence ID" value="GFN02219.1"/>
    <property type="molecule type" value="Genomic_DNA"/>
</dbReference>
<reference evidence="2 3" key="1">
    <citation type="submission" date="2020-05" db="EMBL/GenBank/DDBJ databases">
        <title>Whole genome shotgun sequence of Streptomyces microflavus NBRC 13062.</title>
        <authorList>
            <person name="Komaki H."/>
            <person name="Tamura T."/>
        </authorList>
    </citation>
    <scope>NUCLEOTIDE SEQUENCE [LARGE SCALE GENOMIC DNA]</scope>
    <source>
        <strain evidence="2 3">NBRC 13062</strain>
    </source>
</reference>
<organism evidence="2 3">
    <name type="scientific">Streptomyces microflavus</name>
    <name type="common">Streptomyces lipmanii</name>
    <dbReference type="NCBI Taxonomy" id="1919"/>
    <lineage>
        <taxon>Bacteria</taxon>
        <taxon>Bacillati</taxon>
        <taxon>Actinomycetota</taxon>
        <taxon>Actinomycetes</taxon>
        <taxon>Kitasatosporales</taxon>
        <taxon>Streptomycetaceae</taxon>
        <taxon>Streptomyces</taxon>
    </lineage>
</organism>
<evidence type="ECO:0000313" key="2">
    <source>
        <dbReference type="EMBL" id="GFN02219.1"/>
    </source>
</evidence>
<dbReference type="RefSeq" id="WP_190167700.1">
    <property type="nucleotide sequence ID" value="NZ_BMUG01000008.1"/>
</dbReference>
<evidence type="ECO:0000256" key="1">
    <source>
        <dbReference type="SAM" id="MobiDB-lite"/>
    </source>
</evidence>
<sequence>MEQVADREAQLESELIPTYDEYELDFSPVPTPDADPARRIRPPSRSPASRRRSRGR</sequence>
<evidence type="ECO:0000313" key="3">
    <source>
        <dbReference type="Proteomes" id="UP000498740"/>
    </source>
</evidence>
<gene>
    <name evidence="2" type="ORF">Smic_07750</name>
</gene>
<dbReference type="Proteomes" id="UP000498740">
    <property type="component" value="Unassembled WGS sequence"/>
</dbReference>
<dbReference type="AlphaFoldDB" id="A0A7J0CIH6"/>
<accession>A0A7J0CIH6</accession>
<name>A0A7J0CIH6_STRMI</name>
<comment type="caution">
    <text evidence="2">The sequence shown here is derived from an EMBL/GenBank/DDBJ whole genome shotgun (WGS) entry which is preliminary data.</text>
</comment>
<feature type="region of interest" description="Disordered" evidence="1">
    <location>
        <begin position="1"/>
        <end position="56"/>
    </location>
</feature>